<sequence>MTTSNPNPKPFFTGYLPEQDVHQIYYEQYGNVKGPVIVVLHGGPGSKSRSKQAGTYDLSKYHVILFDQRGCGQSTPAGKVTDNTTQKLVEDIERIRLQLNLTHWFVAGSSWGSTLALTYAQTHPDRVKGLLLGSVFLGRARDEEWAFSREGGISRLFPDLWEERQEFLKKHHATTSNAAQVLLKMIETGSEKEVKVATAAVRNWEGNLMTAQENLSFIDPEDIEEEHINEAKIFLHYETHDFFLTENQLLKNIDTIKSIPTILIHGRYDLLCPAEQIWALAKKLQHAETIILPTSNHRLTADGEIARKLAYNFFLSKHT</sequence>
<dbReference type="InterPro" id="IPR029058">
    <property type="entry name" value="AB_hydrolase_fold"/>
</dbReference>
<evidence type="ECO:0000256" key="5">
    <source>
        <dbReference type="ARBA" id="ARBA00022490"/>
    </source>
</evidence>
<evidence type="ECO:0000256" key="9">
    <source>
        <dbReference type="PIRSR" id="PIRSR006431-1"/>
    </source>
</evidence>
<comment type="caution">
    <text evidence="12">The sequence shown here is derived from an EMBL/GenBank/DDBJ whole genome shotgun (WGS) entry which is preliminary data.</text>
</comment>
<comment type="subcellular location">
    <subcellularLocation>
        <location evidence="2 8">Cytoplasm</location>
    </subcellularLocation>
</comment>
<name>A0A1F5FAU6_9BACT</name>
<dbReference type="NCBIfam" id="TIGR01249">
    <property type="entry name" value="pro_imino_pep_1"/>
    <property type="match status" value="1"/>
</dbReference>
<dbReference type="InterPro" id="IPR000073">
    <property type="entry name" value="AB_hydrolase_1"/>
</dbReference>
<organism evidence="12 13">
    <name type="scientific">Candidatus Collierbacteria bacterium RIFOXYA2_FULL_46_10</name>
    <dbReference type="NCBI Taxonomy" id="1817726"/>
    <lineage>
        <taxon>Bacteria</taxon>
        <taxon>Candidatus Collieribacteriota</taxon>
    </lineage>
</organism>
<dbReference type="PANTHER" id="PTHR43722">
    <property type="entry name" value="PROLINE IMINOPEPTIDASE"/>
    <property type="match status" value="1"/>
</dbReference>
<evidence type="ECO:0000256" key="2">
    <source>
        <dbReference type="ARBA" id="ARBA00004496"/>
    </source>
</evidence>
<dbReference type="Proteomes" id="UP000176191">
    <property type="component" value="Unassembled WGS sequence"/>
</dbReference>
<dbReference type="PRINTS" id="PR00111">
    <property type="entry name" value="ABHYDROLASE"/>
</dbReference>
<evidence type="ECO:0000256" key="6">
    <source>
        <dbReference type="ARBA" id="ARBA00022670"/>
    </source>
</evidence>
<dbReference type="InterPro" id="IPR005944">
    <property type="entry name" value="Pro_iminopeptidase"/>
</dbReference>
<evidence type="ECO:0000256" key="3">
    <source>
        <dbReference type="ARBA" id="ARBA00010088"/>
    </source>
</evidence>
<feature type="active site" description="Proton donor" evidence="9">
    <location>
        <position position="297"/>
    </location>
</feature>
<dbReference type="PIRSF" id="PIRSF006431">
    <property type="entry name" value="Pept_S33"/>
    <property type="match status" value="1"/>
</dbReference>
<dbReference type="EC" id="3.4.11.5" evidence="8 10"/>
<evidence type="ECO:0000256" key="7">
    <source>
        <dbReference type="ARBA" id="ARBA00022801"/>
    </source>
</evidence>
<dbReference type="InterPro" id="IPR002410">
    <property type="entry name" value="Peptidase_S33"/>
</dbReference>
<dbReference type="PANTHER" id="PTHR43722:SF1">
    <property type="entry name" value="PROLINE IMINOPEPTIDASE"/>
    <property type="match status" value="1"/>
</dbReference>
<feature type="domain" description="AB hydrolase-1" evidence="11">
    <location>
        <begin position="35"/>
        <end position="297"/>
    </location>
</feature>
<dbReference type="GO" id="GO:0006508">
    <property type="term" value="P:proteolysis"/>
    <property type="evidence" value="ECO:0007669"/>
    <property type="project" value="UniProtKB-KW"/>
</dbReference>
<dbReference type="PRINTS" id="PR00793">
    <property type="entry name" value="PROAMNOPTASE"/>
</dbReference>
<feature type="active site" description="Nucleophile" evidence="9">
    <location>
        <position position="110"/>
    </location>
</feature>
<comment type="similarity">
    <text evidence="3 8 10">Belongs to the peptidase S33 family.</text>
</comment>
<accession>A0A1F5FAU6</accession>
<dbReference type="AlphaFoldDB" id="A0A1F5FAU6"/>
<keyword evidence="4 8" id="KW-0031">Aminopeptidase</keyword>
<proteinExistence type="inferred from homology"/>
<reference evidence="12 13" key="1">
    <citation type="journal article" date="2016" name="Nat. Commun.">
        <title>Thousands of microbial genomes shed light on interconnected biogeochemical processes in an aquifer system.</title>
        <authorList>
            <person name="Anantharaman K."/>
            <person name="Brown C.T."/>
            <person name="Hug L.A."/>
            <person name="Sharon I."/>
            <person name="Castelle C.J."/>
            <person name="Probst A.J."/>
            <person name="Thomas B.C."/>
            <person name="Singh A."/>
            <person name="Wilkins M.J."/>
            <person name="Karaoz U."/>
            <person name="Brodie E.L."/>
            <person name="Williams K.H."/>
            <person name="Hubbard S.S."/>
            <person name="Banfield J.F."/>
        </authorList>
    </citation>
    <scope>NUCLEOTIDE SEQUENCE [LARGE SCALE GENOMIC DNA]</scope>
</reference>
<dbReference type="Pfam" id="PF00561">
    <property type="entry name" value="Abhydrolase_1"/>
    <property type="match status" value="1"/>
</dbReference>
<evidence type="ECO:0000259" key="11">
    <source>
        <dbReference type="Pfam" id="PF00561"/>
    </source>
</evidence>
<evidence type="ECO:0000313" key="13">
    <source>
        <dbReference type="Proteomes" id="UP000176191"/>
    </source>
</evidence>
<protein>
    <recommendedName>
        <fullName evidence="8 10">Proline iminopeptidase</fullName>
        <shortName evidence="8">PIP</shortName>
        <ecNumber evidence="8 10">3.4.11.5</ecNumber>
    </recommendedName>
    <alternativeName>
        <fullName evidence="8">Prolyl aminopeptidase</fullName>
    </alternativeName>
</protein>
<evidence type="ECO:0000256" key="4">
    <source>
        <dbReference type="ARBA" id="ARBA00022438"/>
    </source>
</evidence>
<keyword evidence="5 8" id="KW-0963">Cytoplasm</keyword>
<keyword evidence="6 8" id="KW-0645">Protease</keyword>
<gene>
    <name evidence="12" type="ORF">A2228_01100</name>
</gene>
<dbReference type="GO" id="GO:0005737">
    <property type="term" value="C:cytoplasm"/>
    <property type="evidence" value="ECO:0007669"/>
    <property type="project" value="UniProtKB-SubCell"/>
</dbReference>
<dbReference type="SUPFAM" id="SSF53474">
    <property type="entry name" value="alpha/beta-Hydrolases"/>
    <property type="match status" value="1"/>
</dbReference>
<dbReference type="Gene3D" id="3.40.50.1820">
    <property type="entry name" value="alpha/beta hydrolase"/>
    <property type="match status" value="1"/>
</dbReference>
<keyword evidence="7 8" id="KW-0378">Hydrolase</keyword>
<evidence type="ECO:0000256" key="8">
    <source>
        <dbReference type="PIRNR" id="PIRNR006431"/>
    </source>
</evidence>
<evidence type="ECO:0000313" key="12">
    <source>
        <dbReference type="EMBL" id="OGD76740.1"/>
    </source>
</evidence>
<dbReference type="EMBL" id="MFAK01000001">
    <property type="protein sequence ID" value="OGD76740.1"/>
    <property type="molecule type" value="Genomic_DNA"/>
</dbReference>
<feature type="active site" evidence="9">
    <location>
        <position position="269"/>
    </location>
</feature>
<dbReference type="GO" id="GO:0004177">
    <property type="term" value="F:aminopeptidase activity"/>
    <property type="evidence" value="ECO:0007669"/>
    <property type="project" value="UniProtKB-UniRule"/>
</dbReference>
<evidence type="ECO:0000256" key="1">
    <source>
        <dbReference type="ARBA" id="ARBA00001585"/>
    </source>
</evidence>
<comment type="catalytic activity">
    <reaction evidence="1 8 10">
        <text>Release of N-terminal proline from a peptide.</text>
        <dbReference type="EC" id="3.4.11.5"/>
    </reaction>
</comment>
<evidence type="ECO:0000256" key="10">
    <source>
        <dbReference type="RuleBase" id="RU003421"/>
    </source>
</evidence>